<evidence type="ECO:0000313" key="1">
    <source>
        <dbReference type="Proteomes" id="UP000492821"/>
    </source>
</evidence>
<proteinExistence type="predicted"/>
<organism evidence="1 2">
    <name type="scientific">Panagrellus redivivus</name>
    <name type="common">Microworm</name>
    <dbReference type="NCBI Taxonomy" id="6233"/>
    <lineage>
        <taxon>Eukaryota</taxon>
        <taxon>Metazoa</taxon>
        <taxon>Ecdysozoa</taxon>
        <taxon>Nematoda</taxon>
        <taxon>Chromadorea</taxon>
        <taxon>Rhabditida</taxon>
        <taxon>Tylenchina</taxon>
        <taxon>Panagrolaimomorpha</taxon>
        <taxon>Panagrolaimoidea</taxon>
        <taxon>Panagrolaimidae</taxon>
        <taxon>Panagrellus</taxon>
    </lineage>
</organism>
<evidence type="ECO:0000313" key="2">
    <source>
        <dbReference type="WBParaSite" id="Pan_g3954.t1"/>
    </source>
</evidence>
<protein>
    <submittedName>
        <fullName evidence="2">Apple domain-containing protein</fullName>
    </submittedName>
</protein>
<dbReference type="Proteomes" id="UP000492821">
    <property type="component" value="Unassembled WGS sequence"/>
</dbReference>
<accession>A0A7E4VXC0</accession>
<dbReference type="AlphaFoldDB" id="A0A7E4VXC0"/>
<reference evidence="1" key="1">
    <citation type="journal article" date="2013" name="Genetics">
        <title>The draft genome and transcriptome of Panagrellus redivivus are shaped by the harsh demands of a free-living lifestyle.</title>
        <authorList>
            <person name="Srinivasan J."/>
            <person name="Dillman A.R."/>
            <person name="Macchietto M.G."/>
            <person name="Heikkinen L."/>
            <person name="Lakso M."/>
            <person name="Fracchia K.M."/>
            <person name="Antoshechkin I."/>
            <person name="Mortazavi A."/>
            <person name="Wong G."/>
            <person name="Sternberg P.W."/>
        </authorList>
    </citation>
    <scope>NUCLEOTIDE SEQUENCE [LARGE SCALE GENOMIC DNA]</scope>
    <source>
        <strain evidence="1">MT8872</strain>
    </source>
</reference>
<reference evidence="2" key="2">
    <citation type="submission" date="2020-10" db="UniProtKB">
        <authorList>
            <consortium name="WormBaseParasite"/>
        </authorList>
    </citation>
    <scope>IDENTIFICATION</scope>
</reference>
<dbReference type="WBParaSite" id="Pan_g3954.t1">
    <property type="protein sequence ID" value="Pan_g3954.t1"/>
    <property type="gene ID" value="Pan_g3954"/>
</dbReference>
<name>A0A7E4VXC0_PANRE</name>
<keyword evidence="1" id="KW-1185">Reference proteome</keyword>
<sequence>MDSSYLSQHNVTFFLFHSLRNTLETCFQDCTFDLHCYGIDYYYNNNTCFEIENVSISDEGEVYDNSVVYLKTPPRGNDSIDFDCTNPNYSALVAYFVQLNGTALSN</sequence>